<evidence type="ECO:0000256" key="3">
    <source>
        <dbReference type="ARBA" id="ARBA00022801"/>
    </source>
</evidence>
<dbReference type="PROSITE" id="PS51192">
    <property type="entry name" value="HELICASE_ATP_BIND_1"/>
    <property type="match status" value="1"/>
</dbReference>
<dbReference type="GO" id="GO:0005524">
    <property type="term" value="F:ATP binding"/>
    <property type="evidence" value="ECO:0007669"/>
    <property type="project" value="UniProtKB-KW"/>
</dbReference>
<dbReference type="GO" id="GO:0004386">
    <property type="term" value="F:helicase activity"/>
    <property type="evidence" value="ECO:0007669"/>
    <property type="project" value="UniProtKB-KW"/>
</dbReference>
<dbReference type="InterPro" id="IPR045628">
    <property type="entry name" value="Lhr_WH_dom"/>
</dbReference>
<dbReference type="InterPro" id="IPR027417">
    <property type="entry name" value="P-loop_NTPase"/>
</dbReference>
<dbReference type="SMART" id="SM00487">
    <property type="entry name" value="DEXDc"/>
    <property type="match status" value="1"/>
</dbReference>
<dbReference type="Pfam" id="PF08494">
    <property type="entry name" value="DEAD_assoc"/>
    <property type="match status" value="1"/>
</dbReference>
<accession>A0A6I1GND9</accession>
<dbReference type="InterPro" id="IPR052511">
    <property type="entry name" value="ATP-dep_Helicase"/>
</dbReference>
<feature type="compositionally biased region" description="Basic and acidic residues" evidence="9">
    <location>
        <begin position="752"/>
        <end position="765"/>
    </location>
</feature>
<dbReference type="Pfam" id="PF00271">
    <property type="entry name" value="Helicase_C"/>
    <property type="match status" value="1"/>
</dbReference>
<keyword evidence="7" id="KW-0234">DNA repair</keyword>
<dbReference type="Pfam" id="PF23234">
    <property type="entry name" value="WHD_4th_Lhr"/>
    <property type="match status" value="1"/>
</dbReference>
<evidence type="ECO:0000256" key="8">
    <source>
        <dbReference type="ARBA" id="ARBA00023235"/>
    </source>
</evidence>
<dbReference type="GO" id="GO:0006281">
    <property type="term" value="P:DNA repair"/>
    <property type="evidence" value="ECO:0007669"/>
    <property type="project" value="UniProtKB-KW"/>
</dbReference>
<keyword evidence="6" id="KW-0238">DNA-binding</keyword>
<evidence type="ECO:0000256" key="4">
    <source>
        <dbReference type="ARBA" id="ARBA00022806"/>
    </source>
</evidence>
<dbReference type="Pfam" id="PF19306">
    <property type="entry name" value="WHD_Lhr"/>
    <property type="match status" value="1"/>
</dbReference>
<evidence type="ECO:0000256" key="9">
    <source>
        <dbReference type="SAM" id="MobiDB-lite"/>
    </source>
</evidence>
<reference evidence="12 13" key="1">
    <citation type="submission" date="2019-09" db="EMBL/GenBank/DDBJ databases">
        <title>Characterization of the phylogenetic diversity of two novel species belonging to the genus Bifidobacterium: Bifidobacterium cebidarum sp. nov. and Bifidobacterium leontopitheci sp. nov.</title>
        <authorList>
            <person name="Lugli G.A."/>
            <person name="Duranti S."/>
            <person name="Milani C."/>
            <person name="Turroni F."/>
            <person name="Ventura M."/>
        </authorList>
    </citation>
    <scope>NUCLEOTIDE SEQUENCE [LARGE SCALE GENOMIC DNA]</scope>
    <source>
        <strain evidence="12 13">LMG 31469</strain>
    </source>
</reference>
<dbReference type="Gene3D" id="3.40.50.300">
    <property type="entry name" value="P-loop containing nucleotide triphosphate hydrolases"/>
    <property type="match status" value="2"/>
</dbReference>
<keyword evidence="3" id="KW-0378">Hydrolase</keyword>
<dbReference type="PANTHER" id="PTHR47962">
    <property type="entry name" value="ATP-DEPENDENT HELICASE LHR-RELATED-RELATED"/>
    <property type="match status" value="1"/>
</dbReference>
<evidence type="ECO:0000256" key="2">
    <source>
        <dbReference type="ARBA" id="ARBA00022763"/>
    </source>
</evidence>
<dbReference type="CDD" id="cd17922">
    <property type="entry name" value="DEXHc_LHR-like"/>
    <property type="match status" value="1"/>
</dbReference>
<name>A0A6I1GND9_9BIFI</name>
<organism evidence="12 13">
    <name type="scientific">Bifidobacterium cebidarum</name>
    <dbReference type="NCBI Taxonomy" id="2650773"/>
    <lineage>
        <taxon>Bacteria</taxon>
        <taxon>Bacillati</taxon>
        <taxon>Actinomycetota</taxon>
        <taxon>Actinomycetes</taxon>
        <taxon>Bifidobacteriales</taxon>
        <taxon>Bifidobacteriaceae</taxon>
        <taxon>Bifidobacterium</taxon>
    </lineage>
</organism>
<dbReference type="SUPFAM" id="SSF52540">
    <property type="entry name" value="P-loop containing nucleoside triphosphate hydrolases"/>
    <property type="match status" value="1"/>
</dbReference>
<dbReference type="Pfam" id="PF00270">
    <property type="entry name" value="DEAD"/>
    <property type="match status" value="1"/>
</dbReference>
<gene>
    <name evidence="12" type="ORF">F7D08_1351</name>
</gene>
<evidence type="ECO:0000256" key="6">
    <source>
        <dbReference type="ARBA" id="ARBA00023125"/>
    </source>
</evidence>
<dbReference type="Proteomes" id="UP000468413">
    <property type="component" value="Unassembled WGS sequence"/>
</dbReference>
<evidence type="ECO:0000313" key="13">
    <source>
        <dbReference type="Proteomes" id="UP000468413"/>
    </source>
</evidence>
<evidence type="ECO:0000259" key="10">
    <source>
        <dbReference type="PROSITE" id="PS51192"/>
    </source>
</evidence>
<feature type="region of interest" description="Disordered" evidence="9">
    <location>
        <begin position="747"/>
        <end position="767"/>
    </location>
</feature>
<dbReference type="InterPro" id="IPR013701">
    <property type="entry name" value="Lhr-like_DEAD/DEAH_assoc"/>
</dbReference>
<sequence>MGGLLPLLTRTTSLEHMCESLNLFAEPTRQWFMHAFGRPTEAQDQAWPAIGSGDNVLVIAPTGSGKTLAAFLAAIDRLMGHGGAKRTRSRRTGVRVLYISPLKALAVDVAKNLERPLEGIAAQCEAEGLSAPAITIANRSGDTTPQERRRIAAHPPDILVTTPESLYLLLTSKASRILATVETVIVDEIHAMAGTKRGAHLALSLERLENLVAESRRREAMDDANNAAMQKMDDNDSESQPSARIQRIGLSATVNPPEEAARFLGGGRPVTIINPGGRPAMDLKMVEPLENMRDLQSANAKHRAGGVDAERMPQISGVTPAMQRLAERKGIVDSGNDSSAITGARGDRTAGSIWPVVERSILDEILAHHTTLVFVNSRGVAEKLTARLNDMYAERQKPAASADGISKDADPWVVGPGSPEGREGFAVHYDAVVGSTTMLVGSHDGDDVIAMAHHGSVSKDRRKMIEERLKRGELRCVVATSSLELGIDMGSVDLVIQVDTPLSVSSGLQRVGRADHQVGGVSHALFYPLTRQQIVTSAASLESMMARDIEPLAVPRNPLDVLAQQTVAAASMHNLKADEWYAAVRRSAPFAELPRDMFDAVIGMMAGAYNTEEFSAFKPRLMWDKESGVISARPGAQKIAVTSGGTIPDRGLYTVVLPESDAGKGQRRVGELDEEMVYESRVGDVITLGTSSWQIQEITRDRVVVTPAPGRTARLPFWHGEGAGRDYGFSRTIGRFLRETTAGLELPSGAPMEEHRHHATTEGRPRPNFTLTITHRLQHDGLDSNAIVNLAGLLAEQQAATGVVPDDKTLVVERTRDEDGGWRIVLLSPFGRRVHEPWAMAISCRLATRYGFDGQAYAADDGIVIQLPDGEGHIPVADLFLFDPEDLKADVERQVGESVLFAARFRECAARSLFMPRSDPGRRVPLWQQRLRAAQLLQSARTAKNFPLLLETARECLQDVYDMPALHEVMTGLEAGNIVIKDVETETPSPFAENILFGFVGAVMYQYDQPQAERNAQLLSLDPQVLERLLGTTNMAQVLDPDVIRSVTQELAERTFWNELSEDDIAGRITRYAKTHGPFTTGQIIDDLRITADDAVHELDRLASAGELLKGHFIDAAVSSSVSLSDEAQSRQMQQSQQWLHKDVFRRIRQRSLAKARKTIKPVEPSTYQMFLLERQGIGPVGGERYEGADGLMRVIEQLEGLTLPAALWESAVFPARVRDYQPALLDELLTSGDVVWVGSKAGATGATEAGEVAFHPVDSVLLPVESRMADSLPGNEVSADDDESATMPQAILSALSTGGAFHARQLMDAAKRVWNETAEPDINPETGEIIPQEWSDQQFKEALWSLVWQGMVTNSSFTPVRSLAASSAVQGSRRKSTVSRRRGRVMPIRRATTDMTLSGLWSLTAAVMDNDEVDADTRSSDTMQSMQAKRALATVEVLLDRYGVIAQPLVDQEHVPGGYSALYPLLKRMEEHGRLIRGMFVRGFGAAQFAERETVDALRHPLESREQTVVALSVLDPANLSGTAVVWPRVSGDAIKPTRRAGSLVVLGSQGPLLYATVKSKHLTVFQSHVQNDAVAVDAADTGADNHAAETADGNDSRIPAEIMMRKAVTELAYALQRDGSGPVTFSDVNGEPLNARHPLARTLHQAGFVPVPQGMRLYQ</sequence>
<proteinExistence type="predicted"/>
<evidence type="ECO:0000259" key="11">
    <source>
        <dbReference type="PROSITE" id="PS51194"/>
    </source>
</evidence>
<dbReference type="InterPro" id="IPR014001">
    <property type="entry name" value="Helicase_ATP-bd"/>
</dbReference>
<dbReference type="InterPro" id="IPR001650">
    <property type="entry name" value="Helicase_C-like"/>
</dbReference>
<evidence type="ECO:0000256" key="1">
    <source>
        <dbReference type="ARBA" id="ARBA00022741"/>
    </source>
</evidence>
<feature type="domain" description="Helicase ATP-binding" evidence="10">
    <location>
        <begin position="47"/>
        <end position="272"/>
    </location>
</feature>
<keyword evidence="13" id="KW-1185">Reference proteome</keyword>
<dbReference type="PANTHER" id="PTHR47962:SF5">
    <property type="entry name" value="ATP-DEPENDENT HELICASE LHR-RELATED"/>
    <property type="match status" value="1"/>
</dbReference>
<keyword evidence="5" id="KW-0067">ATP-binding</keyword>
<dbReference type="GO" id="GO:0016887">
    <property type="term" value="F:ATP hydrolysis activity"/>
    <property type="evidence" value="ECO:0007669"/>
    <property type="project" value="TreeGrafter"/>
</dbReference>
<feature type="domain" description="Helicase C-terminal" evidence="11">
    <location>
        <begin position="360"/>
        <end position="560"/>
    </location>
</feature>
<dbReference type="InterPro" id="IPR055368">
    <property type="entry name" value="WH3_Lhr"/>
</dbReference>
<evidence type="ECO:0000256" key="5">
    <source>
        <dbReference type="ARBA" id="ARBA00022840"/>
    </source>
</evidence>
<dbReference type="InterPro" id="IPR055367">
    <property type="entry name" value="WH4_Lhr"/>
</dbReference>
<comment type="caution">
    <text evidence="12">The sequence shown here is derived from an EMBL/GenBank/DDBJ whole genome shotgun (WGS) entry which is preliminary data.</text>
</comment>
<keyword evidence="4 12" id="KW-0347">Helicase</keyword>
<keyword evidence="1" id="KW-0547">Nucleotide-binding</keyword>
<keyword evidence="2" id="KW-0227">DNA damage</keyword>
<dbReference type="Pfam" id="PF23235">
    <property type="entry name" value="WHD_3rd_Lhr"/>
    <property type="match status" value="1"/>
</dbReference>
<dbReference type="GO" id="GO:0003677">
    <property type="term" value="F:DNA binding"/>
    <property type="evidence" value="ECO:0007669"/>
    <property type="project" value="UniProtKB-KW"/>
</dbReference>
<dbReference type="EMBL" id="WBVS01000006">
    <property type="protein sequence ID" value="KAB7787957.1"/>
    <property type="molecule type" value="Genomic_DNA"/>
</dbReference>
<dbReference type="InterPro" id="IPR011545">
    <property type="entry name" value="DEAD/DEAH_box_helicase_dom"/>
</dbReference>
<evidence type="ECO:0000313" key="12">
    <source>
        <dbReference type="EMBL" id="KAB7787957.1"/>
    </source>
</evidence>
<protein>
    <submittedName>
        <fullName evidence="12">DEAD/DEAH box helicase</fullName>
    </submittedName>
</protein>
<dbReference type="PROSITE" id="PS51194">
    <property type="entry name" value="HELICASE_CTER"/>
    <property type="match status" value="1"/>
</dbReference>
<evidence type="ECO:0000256" key="7">
    <source>
        <dbReference type="ARBA" id="ARBA00023204"/>
    </source>
</evidence>
<dbReference type="SMART" id="SM00490">
    <property type="entry name" value="HELICc"/>
    <property type="match status" value="1"/>
</dbReference>
<keyword evidence="8" id="KW-0413">Isomerase</keyword>